<dbReference type="Proteomes" id="UP001596143">
    <property type="component" value="Unassembled WGS sequence"/>
</dbReference>
<gene>
    <name evidence="2" type="ORF">ACFPTR_09505</name>
</gene>
<comment type="caution">
    <text evidence="2">The sequence shown here is derived from an EMBL/GenBank/DDBJ whole genome shotgun (WGS) entry which is preliminary data.</text>
</comment>
<sequence>MGDVRVGKGKRTSIILVIIGISVVLFSLFSRLQVAAGAQEGPSVAGILLEGGSLDEKREVIQEEVLHWKQGSPIRLESDYETIYVDRSLFHFQIEETLAAFEEKTKRRLSNFFLKPTNVQVPLVVRVDENDEAIRDWPERINKEVMINKLIALASELQENEVEIVYQTEPSREMETTAEVTVSLPQLSETIVQSISENLNGKVKIRHSRIEGLEKENGGKGSLIIYAKDDILIERNNRFEDDPAPIKGFFYSKNNIEAYGNEANIRIEGGISAQKIILNGIRGRASILPFKAAQFIEFRYYEGWKEQAKRDSRLQIVCDKDIINNYSDLVPEKRVYNVVSPKILEKQY</sequence>
<organism evidence="2 3">
    <name type="scientific">Aliibacillus thermotolerans</name>
    <dbReference type="NCBI Taxonomy" id="1834418"/>
    <lineage>
        <taxon>Bacteria</taxon>
        <taxon>Bacillati</taxon>
        <taxon>Bacillota</taxon>
        <taxon>Bacilli</taxon>
        <taxon>Bacillales</taxon>
        <taxon>Bacillaceae</taxon>
        <taxon>Aliibacillus</taxon>
    </lineage>
</organism>
<reference evidence="3" key="1">
    <citation type="journal article" date="2019" name="Int. J. Syst. Evol. Microbiol.">
        <title>The Global Catalogue of Microorganisms (GCM) 10K type strain sequencing project: providing services to taxonomists for standard genome sequencing and annotation.</title>
        <authorList>
            <consortium name="The Broad Institute Genomics Platform"/>
            <consortium name="The Broad Institute Genome Sequencing Center for Infectious Disease"/>
            <person name="Wu L."/>
            <person name="Ma J."/>
        </authorList>
    </citation>
    <scope>NUCLEOTIDE SEQUENCE [LARGE SCALE GENOMIC DNA]</scope>
    <source>
        <strain evidence="3">CGMCC 1.15790</strain>
    </source>
</reference>
<keyword evidence="1" id="KW-1133">Transmembrane helix</keyword>
<evidence type="ECO:0000313" key="2">
    <source>
        <dbReference type="EMBL" id="MFC5629107.1"/>
    </source>
</evidence>
<name>A0ABW0U6M3_9BACI</name>
<feature type="transmembrane region" description="Helical" evidence="1">
    <location>
        <begin position="12"/>
        <end position="29"/>
    </location>
</feature>
<dbReference type="EMBL" id="JBHSPF010000048">
    <property type="protein sequence ID" value="MFC5629107.1"/>
    <property type="molecule type" value="Genomic_DNA"/>
</dbReference>
<dbReference type="RefSeq" id="WP_270897390.1">
    <property type="nucleotide sequence ID" value="NZ_JBHSPF010000048.1"/>
</dbReference>
<proteinExistence type="predicted"/>
<protein>
    <recommendedName>
        <fullName evidence="4">GerMN domain-containing protein</fullName>
    </recommendedName>
</protein>
<evidence type="ECO:0000313" key="3">
    <source>
        <dbReference type="Proteomes" id="UP001596143"/>
    </source>
</evidence>
<evidence type="ECO:0000256" key="1">
    <source>
        <dbReference type="SAM" id="Phobius"/>
    </source>
</evidence>
<keyword evidence="1" id="KW-0812">Transmembrane</keyword>
<evidence type="ECO:0008006" key="4">
    <source>
        <dbReference type="Google" id="ProtNLM"/>
    </source>
</evidence>
<keyword evidence="1" id="KW-0472">Membrane</keyword>
<keyword evidence="3" id="KW-1185">Reference proteome</keyword>
<accession>A0ABW0U6M3</accession>